<feature type="compositionally biased region" description="Low complexity" evidence="3">
    <location>
        <begin position="58"/>
        <end position="70"/>
    </location>
</feature>
<dbReference type="SUPFAM" id="SSF58038">
    <property type="entry name" value="SNARE fusion complex"/>
    <property type="match status" value="2"/>
</dbReference>
<feature type="region of interest" description="Disordered" evidence="3">
    <location>
        <begin position="16"/>
        <end position="254"/>
    </location>
</feature>
<feature type="domain" description="T-SNARE coiled-coil homology" evidence="4">
    <location>
        <begin position="415"/>
        <end position="477"/>
    </location>
</feature>
<evidence type="ECO:0000256" key="3">
    <source>
        <dbReference type="SAM" id="MobiDB-lite"/>
    </source>
</evidence>
<comment type="caution">
    <text evidence="5">The sequence shown here is derived from an EMBL/GenBank/DDBJ whole genome shotgun (WGS) entry which is preliminary data.</text>
</comment>
<reference evidence="6" key="3">
    <citation type="submission" date="2020-01" db="EMBL/GenBank/DDBJ databases">
        <authorList>
            <person name="Perkins V."/>
            <person name="Lessard M.-H."/>
            <person name="Dugat-Bony E."/>
            <person name="Frenette M."/>
            <person name="Labrie S."/>
        </authorList>
    </citation>
    <scope>NUCLEOTIDE SEQUENCE</scope>
    <source>
        <strain evidence="6">LMA-70</strain>
    </source>
</reference>
<keyword evidence="7" id="KW-1185">Reference proteome</keyword>
<feature type="compositionally biased region" description="Low complexity" evidence="3">
    <location>
        <begin position="113"/>
        <end position="125"/>
    </location>
</feature>
<feature type="compositionally biased region" description="Low complexity" evidence="3">
    <location>
        <begin position="31"/>
        <end position="43"/>
    </location>
</feature>
<gene>
    <name evidence="5" type="ORF">BN980_GECA16s01044g</name>
    <name evidence="6" type="ORF">DV451_004917</name>
</gene>
<evidence type="ECO:0000259" key="4">
    <source>
        <dbReference type="PROSITE" id="PS50192"/>
    </source>
</evidence>
<reference evidence="6" key="2">
    <citation type="journal article" date="2020" name="Front. Microbiol.">
        <title>Phenotypic and Genetic Characterization of the Cheese Ripening Yeast Geotrichum candidum.</title>
        <authorList>
            <person name="Perkins V."/>
            <person name="Vignola S."/>
            <person name="Lessard M.H."/>
            <person name="Plante P.L."/>
            <person name="Corbeil J."/>
            <person name="Dugat-Bony E."/>
            <person name="Frenette M."/>
            <person name="Labrie S."/>
        </authorList>
    </citation>
    <scope>NUCLEOTIDE SEQUENCE</scope>
    <source>
        <strain evidence="6">LMA-70</strain>
    </source>
</reference>
<dbReference type="Proteomes" id="UP000750522">
    <property type="component" value="Unassembled WGS sequence"/>
</dbReference>
<dbReference type="GO" id="GO:0006906">
    <property type="term" value="P:vesicle fusion"/>
    <property type="evidence" value="ECO:0007669"/>
    <property type="project" value="TreeGrafter"/>
</dbReference>
<proteinExistence type="inferred from homology"/>
<name>A0A0J9XH68_GEOCN</name>
<dbReference type="GO" id="GO:0031201">
    <property type="term" value="C:SNARE complex"/>
    <property type="evidence" value="ECO:0007669"/>
    <property type="project" value="TreeGrafter"/>
</dbReference>
<dbReference type="OrthoDB" id="18679at2759"/>
<dbReference type="EMBL" id="QQZK01000171">
    <property type="protein sequence ID" value="KAF5094759.1"/>
    <property type="molecule type" value="Genomic_DNA"/>
</dbReference>
<evidence type="ECO:0000256" key="2">
    <source>
        <dbReference type="SAM" id="Coils"/>
    </source>
</evidence>
<dbReference type="GO" id="GO:0019905">
    <property type="term" value="F:syntaxin binding"/>
    <property type="evidence" value="ECO:0007669"/>
    <property type="project" value="TreeGrafter"/>
</dbReference>
<evidence type="ECO:0000256" key="1">
    <source>
        <dbReference type="ARBA" id="ARBA00009480"/>
    </source>
</evidence>
<dbReference type="Gene3D" id="1.20.5.110">
    <property type="match status" value="2"/>
</dbReference>
<organism evidence="5 7">
    <name type="scientific">Geotrichum candidum</name>
    <name type="common">Oospora lactis</name>
    <name type="synonym">Dipodascus geotrichum</name>
    <dbReference type="NCBI Taxonomy" id="1173061"/>
    <lineage>
        <taxon>Eukaryota</taxon>
        <taxon>Fungi</taxon>
        <taxon>Dikarya</taxon>
        <taxon>Ascomycota</taxon>
        <taxon>Saccharomycotina</taxon>
        <taxon>Dipodascomycetes</taxon>
        <taxon>Dipodascales</taxon>
        <taxon>Dipodascaceae</taxon>
        <taxon>Geotrichum</taxon>
    </lineage>
</organism>
<dbReference type="PANTHER" id="PTHR19305">
    <property type="entry name" value="SYNAPTOSOMAL ASSOCIATED PROTEIN"/>
    <property type="match status" value="1"/>
</dbReference>
<dbReference type="SMART" id="SM00397">
    <property type="entry name" value="t_SNARE"/>
    <property type="match status" value="2"/>
</dbReference>
<dbReference type="CDD" id="cd15857">
    <property type="entry name" value="SNARE_SEC9C"/>
    <property type="match status" value="1"/>
</dbReference>
<protein>
    <submittedName>
        <fullName evidence="5">Similar to Saccharomyces cerevisiae YGR009C SEC9 t-SNARE protein important for fusion of secretory vesicles with the plasma membrane</fullName>
    </submittedName>
</protein>
<keyword evidence="2" id="KW-0175">Coiled coil</keyword>
<dbReference type="GO" id="GO:0005484">
    <property type="term" value="F:SNAP receptor activity"/>
    <property type="evidence" value="ECO:0007669"/>
    <property type="project" value="TreeGrafter"/>
</dbReference>
<dbReference type="CDD" id="cd15886">
    <property type="entry name" value="SNARE_SEC9N"/>
    <property type="match status" value="1"/>
</dbReference>
<dbReference type="InterPro" id="IPR000727">
    <property type="entry name" value="T_SNARE_dom"/>
</dbReference>
<dbReference type="Proteomes" id="UP000242525">
    <property type="component" value="Unassembled WGS sequence"/>
</dbReference>
<comment type="similarity">
    <text evidence="1">Belongs to the SNAP-25 family.</text>
</comment>
<dbReference type="GO" id="GO:0005886">
    <property type="term" value="C:plasma membrane"/>
    <property type="evidence" value="ECO:0007669"/>
    <property type="project" value="TreeGrafter"/>
</dbReference>
<dbReference type="AlphaFoldDB" id="A0A0J9XH68"/>
<reference evidence="5 7" key="1">
    <citation type="submission" date="2014-03" db="EMBL/GenBank/DDBJ databases">
        <authorList>
            <person name="Casaregola S."/>
        </authorList>
    </citation>
    <scope>NUCLEOTIDE SEQUENCE [LARGE SCALE GENOMIC DNA]</scope>
    <source>
        <strain evidence="5 7">CLIB 918</strain>
    </source>
</reference>
<feature type="compositionally biased region" description="Polar residues" evidence="3">
    <location>
        <begin position="143"/>
        <end position="153"/>
    </location>
</feature>
<feature type="compositionally biased region" description="Polar residues" evidence="3">
    <location>
        <begin position="215"/>
        <end position="229"/>
    </location>
</feature>
<feature type="compositionally biased region" description="Low complexity" evidence="3">
    <location>
        <begin position="79"/>
        <end position="93"/>
    </location>
</feature>
<dbReference type="PANTHER" id="PTHR19305:SF9">
    <property type="entry name" value="SYNAPTOSOMAL-ASSOCIATED PROTEIN 29"/>
    <property type="match status" value="1"/>
</dbReference>
<evidence type="ECO:0000313" key="6">
    <source>
        <dbReference type="EMBL" id="KAF5094759.1"/>
    </source>
</evidence>
<dbReference type="GO" id="GO:0006887">
    <property type="term" value="P:exocytosis"/>
    <property type="evidence" value="ECO:0007669"/>
    <property type="project" value="TreeGrafter"/>
</dbReference>
<dbReference type="PROSITE" id="PS50192">
    <property type="entry name" value="T_SNARE"/>
    <property type="match status" value="1"/>
</dbReference>
<feature type="coiled-coil region" evidence="2">
    <location>
        <begin position="301"/>
        <end position="366"/>
    </location>
</feature>
<evidence type="ECO:0000313" key="7">
    <source>
        <dbReference type="Proteomes" id="UP000242525"/>
    </source>
</evidence>
<dbReference type="STRING" id="1173061.A0A0J9XH68"/>
<dbReference type="EMBL" id="CCBN010000016">
    <property type="protein sequence ID" value="CDO56663.1"/>
    <property type="molecule type" value="Genomic_DNA"/>
</dbReference>
<accession>A0A0J9XH68</accession>
<evidence type="ECO:0000313" key="5">
    <source>
        <dbReference type="EMBL" id="CDO56663.1"/>
    </source>
</evidence>
<sequence length="478" mass="52571">MKKFFAKKHVKELTPEERLDELQSAGIPTKSSSSRTSKFSQYSDYANHLNSSRGQTIPGPNQNPYAAAAAPAPPGGGYQPQQTPYGGYQQQAPSGGSSYDRGSPAPSYHTTVPPASASASPYASAQNDYNQRYNGSRLAPQPSIDTLQANKNQLFGDVARQQQDQQSRYEAAPNRAALFGAAVGGGADGAASKQTLTEEDELNMTSSELEKIQGPSASRYTANRYTSNRNGGGSNGEQYGESGDREEVDSEDEDVEAIRQQVRFLKKDTVNETRNALQAAARAEESGRNALGMLGAQGERIANTERSLALAETQNNIAEEKARELKTLNRSMFAVHVKNPFTAKRNLQMKEEAIKNEKRMEQIRREEQRHVSYQSQQRVTEGLLTHTSTAQKYAGQRRGVDRSKYMVGDGDSEDEEMEGEIERNLDSLSHAASRLNKLALTANAEIVEQNKRLDHIAEKTDTLDLNVHLNTTRLSNIH</sequence>
<feature type="compositionally biased region" description="Acidic residues" evidence="3">
    <location>
        <begin position="244"/>
        <end position="254"/>
    </location>
</feature>